<dbReference type="InterPro" id="IPR023801">
    <property type="entry name" value="His_deacetylse_dom"/>
</dbReference>
<name>A0A382ZW41_9ZZZZ</name>
<keyword evidence="1" id="KW-0378">Hydrolase</keyword>
<dbReference type="EMBL" id="UINC01187154">
    <property type="protein sequence ID" value="SVD99724.1"/>
    <property type="molecule type" value="Genomic_DNA"/>
</dbReference>
<dbReference type="PANTHER" id="PTHR10625">
    <property type="entry name" value="HISTONE DEACETYLASE HDAC1-RELATED"/>
    <property type="match status" value="1"/>
</dbReference>
<dbReference type="InterPro" id="IPR000286">
    <property type="entry name" value="HDACs"/>
</dbReference>
<dbReference type="PANTHER" id="PTHR10625:SF10">
    <property type="entry name" value="HISTONE DEACETYLASE HDAC1"/>
    <property type="match status" value="1"/>
</dbReference>
<dbReference type="GO" id="GO:0004407">
    <property type="term" value="F:histone deacetylase activity"/>
    <property type="evidence" value="ECO:0007669"/>
    <property type="project" value="InterPro"/>
</dbReference>
<organism evidence="3">
    <name type="scientific">marine metagenome</name>
    <dbReference type="NCBI Taxonomy" id="408172"/>
    <lineage>
        <taxon>unclassified sequences</taxon>
        <taxon>metagenomes</taxon>
        <taxon>ecological metagenomes</taxon>
    </lineage>
</organism>
<dbReference type="GO" id="GO:0000118">
    <property type="term" value="C:histone deacetylase complex"/>
    <property type="evidence" value="ECO:0007669"/>
    <property type="project" value="UniProtKB-ARBA"/>
</dbReference>
<evidence type="ECO:0000259" key="2">
    <source>
        <dbReference type="Pfam" id="PF00850"/>
    </source>
</evidence>
<proteinExistence type="predicted"/>
<dbReference type="PRINTS" id="PR01271">
    <property type="entry name" value="HISDACETLASE"/>
</dbReference>
<dbReference type="AlphaFoldDB" id="A0A382ZW41"/>
<dbReference type="GO" id="GO:0016787">
    <property type="term" value="F:hydrolase activity"/>
    <property type="evidence" value="ECO:0007669"/>
    <property type="project" value="UniProtKB-KW"/>
</dbReference>
<feature type="domain" description="Histone deacetylase" evidence="2">
    <location>
        <begin position="33"/>
        <end position="206"/>
    </location>
</feature>
<dbReference type="InterPro" id="IPR003084">
    <property type="entry name" value="HDAC_I/II"/>
</dbReference>
<dbReference type="Gene3D" id="3.40.800.20">
    <property type="entry name" value="Histone deacetylase domain"/>
    <property type="match status" value="1"/>
</dbReference>
<dbReference type="InterPro" id="IPR023696">
    <property type="entry name" value="Ureohydrolase_dom_sf"/>
</dbReference>
<dbReference type="InterPro" id="IPR037138">
    <property type="entry name" value="His_deacetylse_dom_sf"/>
</dbReference>
<dbReference type="PRINTS" id="PR01270">
    <property type="entry name" value="HDASUPER"/>
</dbReference>
<gene>
    <name evidence="3" type="ORF">METZ01_LOCUS452578</name>
</gene>
<sequence>MSSRLESLAPHSHEPTVFVYHDRLTRHVLSDNHVFKPYRLRDTYNLLNSLGAFELNNAKLTEPRQVSVDELRCFHTAEYINAVSELAQGQKLSDAAKFGFSSDGDNPIYADMYDSALWTTGASSTATDHLLGSRCAVAVNFSGGLHHAMPNYAAGFCIFDDPVIAIKQMTNAGARVAYVDIDCHHGDGVQTAFYETDQVLTISLHESG</sequence>
<dbReference type="GO" id="GO:0040029">
    <property type="term" value="P:epigenetic regulation of gene expression"/>
    <property type="evidence" value="ECO:0007669"/>
    <property type="project" value="TreeGrafter"/>
</dbReference>
<feature type="non-terminal residue" evidence="3">
    <location>
        <position position="208"/>
    </location>
</feature>
<evidence type="ECO:0000313" key="3">
    <source>
        <dbReference type="EMBL" id="SVD99724.1"/>
    </source>
</evidence>
<protein>
    <recommendedName>
        <fullName evidence="2">Histone deacetylase domain-containing protein</fullName>
    </recommendedName>
</protein>
<dbReference type="SUPFAM" id="SSF52768">
    <property type="entry name" value="Arginase/deacetylase"/>
    <property type="match status" value="1"/>
</dbReference>
<dbReference type="Pfam" id="PF00850">
    <property type="entry name" value="Hist_deacetyl"/>
    <property type="match status" value="1"/>
</dbReference>
<accession>A0A382ZW41</accession>
<evidence type="ECO:0000256" key="1">
    <source>
        <dbReference type="ARBA" id="ARBA00022801"/>
    </source>
</evidence>
<reference evidence="3" key="1">
    <citation type="submission" date="2018-05" db="EMBL/GenBank/DDBJ databases">
        <authorList>
            <person name="Lanie J.A."/>
            <person name="Ng W.-L."/>
            <person name="Kazmierczak K.M."/>
            <person name="Andrzejewski T.M."/>
            <person name="Davidsen T.M."/>
            <person name="Wayne K.J."/>
            <person name="Tettelin H."/>
            <person name="Glass J.I."/>
            <person name="Rusch D."/>
            <person name="Podicherti R."/>
            <person name="Tsui H.-C.T."/>
            <person name="Winkler M.E."/>
        </authorList>
    </citation>
    <scope>NUCLEOTIDE SEQUENCE</scope>
</reference>